<sequence length="140" mass="15967">MLHFNMNTKEIYTDIKAAMAAREADRTHYIVSRWDFKSLANAQAIVDEFEGKNLLAIDKGEWASPRFDVIEMPKVGDEVSMTFNGDYYPCGTIVKISDSLKTIKTSSGRVFWRKKLTGQWLYSKTFALVAGTHSKMNPEF</sequence>
<name>A0A2H4YEQ0_9CAUD</name>
<keyword evidence="2" id="KW-1185">Reference proteome</keyword>
<reference evidence="1 2" key="1">
    <citation type="submission" date="2017-10" db="EMBL/GenBank/DDBJ databases">
        <title>Antibacterial composition for extension of chilled fish shelf life and decreasing of risk of food-borne infections, bacteriophage strains for its preparation.</title>
        <authorList>
            <person name="Zulkarneev E.R."/>
            <person name="Aleshkin A.V."/>
            <person name="Rubalsky O.V."/>
            <person name="Kiseleva I.A."/>
            <person name="Rubalskii E.O."/>
            <person name="Lebedev S.N."/>
        </authorList>
    </citation>
    <scope>NUCLEOTIDE SEQUENCE [LARGE SCALE GENOMIC DNA]</scope>
</reference>
<evidence type="ECO:0000313" key="2">
    <source>
        <dbReference type="Proteomes" id="UP000240934"/>
    </source>
</evidence>
<dbReference type="EMBL" id="MG250483">
    <property type="protein sequence ID" value="AUE22649.1"/>
    <property type="molecule type" value="Genomic_DNA"/>
</dbReference>
<gene>
    <name evidence="1" type="ORF">Ah1_00108</name>
</gene>
<protein>
    <submittedName>
        <fullName evidence="1">Uncharacterized protein</fullName>
    </submittedName>
</protein>
<evidence type="ECO:0000313" key="1">
    <source>
        <dbReference type="EMBL" id="AUE22649.1"/>
    </source>
</evidence>
<proteinExistence type="predicted"/>
<dbReference type="Proteomes" id="UP000240934">
    <property type="component" value="Segment"/>
</dbReference>
<accession>A0A2H4YEQ0</accession>
<organism evidence="1 2">
    <name type="scientific">Aeromonas phage Ah1</name>
    <dbReference type="NCBI Taxonomy" id="2053701"/>
    <lineage>
        <taxon>Viruses</taxon>
        <taxon>Duplodnaviria</taxon>
        <taxon>Heunggongvirae</taxon>
        <taxon>Uroviricota</taxon>
        <taxon>Caudoviricetes</taxon>
        <taxon>Pantevenvirales</taxon>
        <taxon>Straboviridae</taxon>
        <taxon>Cinqassovirus</taxon>
        <taxon>Cinqassovirus ah1</taxon>
    </lineage>
</organism>